<organism evidence="2 3">
    <name type="scientific">Panagrolaimus davidi</name>
    <dbReference type="NCBI Taxonomy" id="227884"/>
    <lineage>
        <taxon>Eukaryota</taxon>
        <taxon>Metazoa</taxon>
        <taxon>Ecdysozoa</taxon>
        <taxon>Nematoda</taxon>
        <taxon>Chromadorea</taxon>
        <taxon>Rhabditida</taxon>
        <taxon>Tylenchina</taxon>
        <taxon>Panagrolaimomorpha</taxon>
        <taxon>Panagrolaimoidea</taxon>
        <taxon>Panagrolaimidae</taxon>
        <taxon>Panagrolaimus</taxon>
    </lineage>
</organism>
<dbReference type="InterPro" id="IPR011333">
    <property type="entry name" value="SKP1/BTB/POZ_sf"/>
</dbReference>
<dbReference type="SUPFAM" id="SSF49599">
    <property type="entry name" value="TRAF domain-like"/>
    <property type="match status" value="2"/>
</dbReference>
<dbReference type="Gene3D" id="3.30.710.10">
    <property type="entry name" value="Potassium Channel Kv1.1, Chain A"/>
    <property type="match status" value="1"/>
</dbReference>
<dbReference type="CDD" id="cd18186">
    <property type="entry name" value="BTB_POZ_ZBTB_KLHL-like"/>
    <property type="match status" value="1"/>
</dbReference>
<proteinExistence type="predicted"/>
<dbReference type="PROSITE" id="PS50097">
    <property type="entry name" value="BTB"/>
    <property type="match status" value="1"/>
</dbReference>
<dbReference type="InterPro" id="IPR008974">
    <property type="entry name" value="TRAF-like"/>
</dbReference>
<dbReference type="Proteomes" id="UP000887578">
    <property type="component" value="Unplaced"/>
</dbReference>
<evidence type="ECO:0000313" key="3">
    <source>
        <dbReference type="WBParaSite" id="PDA_v2.g24872.t1"/>
    </source>
</evidence>
<dbReference type="PANTHER" id="PTHR24413">
    <property type="entry name" value="SPECKLE-TYPE POZ PROTEIN"/>
    <property type="match status" value="1"/>
</dbReference>
<reference evidence="3" key="1">
    <citation type="submission" date="2022-11" db="UniProtKB">
        <authorList>
            <consortium name="WormBaseParasite"/>
        </authorList>
    </citation>
    <scope>IDENTIFICATION</scope>
</reference>
<dbReference type="SUPFAM" id="SSF54695">
    <property type="entry name" value="POZ domain"/>
    <property type="match status" value="1"/>
</dbReference>
<accession>A0A914Q2A1</accession>
<evidence type="ECO:0000259" key="1">
    <source>
        <dbReference type="PROSITE" id="PS50097"/>
    </source>
</evidence>
<dbReference type="AlphaFoldDB" id="A0A914Q2A1"/>
<dbReference type="InterPro" id="IPR000210">
    <property type="entry name" value="BTB/POZ_dom"/>
</dbReference>
<dbReference type="WBParaSite" id="PDA_v2.g24872.t1">
    <property type="protein sequence ID" value="PDA_v2.g24872.t1"/>
    <property type="gene ID" value="PDA_v2.g24872"/>
</dbReference>
<dbReference type="SMART" id="SM00225">
    <property type="entry name" value="BTB"/>
    <property type="match status" value="1"/>
</dbReference>
<dbReference type="Gene3D" id="2.60.210.10">
    <property type="entry name" value="Apoptosis, Tumor Necrosis Factor Receptor Associated Protein 2, Chain A"/>
    <property type="match status" value="1"/>
</dbReference>
<evidence type="ECO:0000313" key="2">
    <source>
        <dbReference type="Proteomes" id="UP000887578"/>
    </source>
</evidence>
<sequence>MESSSFDEIICPFETEWKFHKADLMDLVVKENGFALKDIYFYDECLKGKFYYAYNIPGLQYFLAIYPTGEDEQERGETWLKLHVNGSIERKITAEFTLSVESANFSRNSNYVYDGHQRHGPFLCKTEEFFDSKSKYFGNGEVTIKVKGIFKAKRPSTSITSAPISLQWRIKEYDLKVEMKESDNGRLFSKPVVVSTFSGVSYRLSFTPNEINDENQSEAIVRLHVKFENEEKIEAVYDYCIDSAKYREGGQHIFEPESGDWGFYVCSTNDLFDPLKSFIVDGVLTINFNGVLMAKNYRFFTLKRNDKDFMIVVGNKTIHVHKKLLIETSCIWAEMLNSETKEAVENKMVIQDFPFEIVDIAVKLIYDKRISLKNPLEDMLLLYKFGQKYRIKFIMDLIEEDLIKEISPANVVHLLKFSSPDALNVIKLHQKCIDCFVKCLKETTPIYAAESLGETFLASMLLKSLRANFTDTNTND</sequence>
<dbReference type="Pfam" id="PF00651">
    <property type="entry name" value="BTB"/>
    <property type="match status" value="1"/>
</dbReference>
<keyword evidence="2" id="KW-1185">Reference proteome</keyword>
<protein>
    <submittedName>
        <fullName evidence="3">BTB domain-containing protein</fullName>
    </submittedName>
</protein>
<feature type="domain" description="BTB" evidence="1">
    <location>
        <begin position="307"/>
        <end position="374"/>
    </location>
</feature>
<name>A0A914Q2A1_9BILA</name>